<accession>A0ABN5I499</accession>
<comment type="similarity">
    <text evidence="1">Belongs to the NmrA-type oxidoreductase family.</text>
</comment>
<dbReference type="PANTHER" id="PTHR42748">
    <property type="entry name" value="NITROGEN METABOLITE REPRESSION PROTEIN NMRA FAMILY MEMBER"/>
    <property type="match status" value="1"/>
</dbReference>
<dbReference type="SUPFAM" id="SSF51735">
    <property type="entry name" value="NAD(P)-binding Rossmann-fold domains"/>
    <property type="match status" value="1"/>
</dbReference>
<dbReference type="Gene3D" id="3.90.25.10">
    <property type="entry name" value="UDP-galactose 4-epimerase, domain 1"/>
    <property type="match status" value="1"/>
</dbReference>
<dbReference type="RefSeq" id="WP_099505388.1">
    <property type="nucleotide sequence ID" value="NZ_CP026652.1"/>
</dbReference>
<dbReference type="InterPro" id="IPR008030">
    <property type="entry name" value="NmrA-like"/>
</dbReference>
<protein>
    <submittedName>
        <fullName evidence="4">NmrA/HSCARG family protein</fullName>
    </submittedName>
</protein>
<evidence type="ECO:0000256" key="1">
    <source>
        <dbReference type="ARBA" id="ARBA00006328"/>
    </source>
</evidence>
<gene>
    <name evidence="4" type="ORF">C4B68_20970</name>
</gene>
<keyword evidence="2" id="KW-0521">NADP</keyword>
<evidence type="ECO:0000256" key="2">
    <source>
        <dbReference type="ARBA" id="ARBA00022857"/>
    </source>
</evidence>
<sequence length="297" mass="31716">MNPTAKTILVAGATGQQGGATARHLLADGWRVRALVRNPVGPAAQELARMGAELVRGDMDDRSSLDVAVRGAYGVFSVQPALIPPDFAENELQRGLNVAEAAGEAGVEHLVYASVASADRNTGIPHWDVKWQVEQRIRALGVPSTMLRPVMFMENHADPTYGLTGEHALIRAIPSDATVQLIALSDIGAFAALAFGNPEQYLGKAIELAGDELTLDQMISAIARATGRTLPLPPSHEEPATRTAVAGEAEGKFSFCGWQADIPALRAQYPALMDFDTWLARDGKAMIEALLDCAEIR</sequence>
<dbReference type="InterPro" id="IPR036291">
    <property type="entry name" value="NAD(P)-bd_dom_sf"/>
</dbReference>
<proteinExistence type="inferred from homology"/>
<dbReference type="EMBL" id="CP026652">
    <property type="protein sequence ID" value="AVH57830.1"/>
    <property type="molecule type" value="Genomic_DNA"/>
</dbReference>
<dbReference type="Proteomes" id="UP000238413">
    <property type="component" value="Chromosome"/>
</dbReference>
<dbReference type="Gene3D" id="3.40.50.720">
    <property type="entry name" value="NAD(P)-binding Rossmann-like Domain"/>
    <property type="match status" value="1"/>
</dbReference>
<reference evidence="4 5" key="1">
    <citation type="submission" date="2018-02" db="EMBL/GenBank/DDBJ databases">
        <title>Complete genome sequence of Streptomyces dengpaensis, the producer of angucyclines.</title>
        <authorList>
            <person name="Yumei L."/>
        </authorList>
    </citation>
    <scope>NUCLEOTIDE SEQUENCE [LARGE SCALE GENOMIC DNA]</scope>
    <source>
        <strain evidence="4 5">XZHG99</strain>
    </source>
</reference>
<dbReference type="PANTHER" id="PTHR42748:SF7">
    <property type="entry name" value="NMRA LIKE REDOX SENSOR 1-RELATED"/>
    <property type="match status" value="1"/>
</dbReference>
<dbReference type="CDD" id="cd05251">
    <property type="entry name" value="NmrA_like_SDR_a"/>
    <property type="match status" value="1"/>
</dbReference>
<dbReference type="InterPro" id="IPR051164">
    <property type="entry name" value="NmrA-like_oxidored"/>
</dbReference>
<feature type="domain" description="NmrA-like" evidence="3">
    <location>
        <begin position="5"/>
        <end position="230"/>
    </location>
</feature>
<organism evidence="4 5">
    <name type="scientific">Streptomyces dengpaensis</name>
    <dbReference type="NCBI Taxonomy" id="2049881"/>
    <lineage>
        <taxon>Bacteria</taxon>
        <taxon>Bacillati</taxon>
        <taxon>Actinomycetota</taxon>
        <taxon>Actinomycetes</taxon>
        <taxon>Kitasatosporales</taxon>
        <taxon>Streptomycetaceae</taxon>
        <taxon>Streptomyces</taxon>
    </lineage>
</organism>
<evidence type="ECO:0000313" key="5">
    <source>
        <dbReference type="Proteomes" id="UP000238413"/>
    </source>
</evidence>
<dbReference type="Pfam" id="PF05368">
    <property type="entry name" value="NmrA"/>
    <property type="match status" value="1"/>
</dbReference>
<evidence type="ECO:0000259" key="3">
    <source>
        <dbReference type="Pfam" id="PF05368"/>
    </source>
</evidence>
<name>A0ABN5I499_9ACTN</name>
<keyword evidence="5" id="KW-1185">Reference proteome</keyword>
<evidence type="ECO:0000313" key="4">
    <source>
        <dbReference type="EMBL" id="AVH57830.1"/>
    </source>
</evidence>